<dbReference type="PROSITE" id="PS50305">
    <property type="entry name" value="SIRTUIN"/>
    <property type="match status" value="1"/>
</dbReference>
<dbReference type="InterPro" id="IPR029035">
    <property type="entry name" value="DHS-like_NAD/FAD-binding_dom"/>
</dbReference>
<dbReference type="SUPFAM" id="SSF52467">
    <property type="entry name" value="DHS-like NAD/FAD-binding domain"/>
    <property type="match status" value="1"/>
</dbReference>
<feature type="active site" description="Proton acceptor" evidence="3">
    <location>
        <position position="157"/>
    </location>
</feature>
<feature type="domain" description="Deacetylase sirtuin-type" evidence="4">
    <location>
        <begin position="30"/>
        <end position="316"/>
    </location>
</feature>
<keyword evidence="6" id="KW-1185">Reference proteome</keyword>
<dbReference type="GO" id="GO:0005759">
    <property type="term" value="C:mitochondrial matrix"/>
    <property type="evidence" value="ECO:0007669"/>
    <property type="project" value="TreeGrafter"/>
</dbReference>
<dbReference type="PANTHER" id="PTHR11085:SF10">
    <property type="entry name" value="NAD-DEPENDENT PROTEIN DEACYLASE SIRTUIN-5, MITOCHONDRIAL-RELATED"/>
    <property type="match status" value="1"/>
</dbReference>
<organism evidence="5 6">
    <name type="scientific">Adineta ricciae</name>
    <name type="common">Rotifer</name>
    <dbReference type="NCBI Taxonomy" id="249248"/>
    <lineage>
        <taxon>Eukaryota</taxon>
        <taxon>Metazoa</taxon>
        <taxon>Spiralia</taxon>
        <taxon>Gnathifera</taxon>
        <taxon>Rotifera</taxon>
        <taxon>Eurotatoria</taxon>
        <taxon>Bdelloidea</taxon>
        <taxon>Adinetida</taxon>
        <taxon>Adinetidae</taxon>
        <taxon>Adineta</taxon>
    </lineage>
</organism>
<dbReference type="InterPro" id="IPR026591">
    <property type="entry name" value="Sirtuin_cat_small_dom_sf"/>
</dbReference>
<dbReference type="EMBL" id="CAJNOR010000846">
    <property type="protein sequence ID" value="CAF1020530.1"/>
    <property type="molecule type" value="Genomic_DNA"/>
</dbReference>
<dbReference type="GO" id="GO:0070403">
    <property type="term" value="F:NAD+ binding"/>
    <property type="evidence" value="ECO:0007669"/>
    <property type="project" value="InterPro"/>
</dbReference>
<feature type="binding site" evidence="3">
    <location>
        <position position="217"/>
    </location>
    <ligand>
        <name>Zn(2+)</name>
        <dbReference type="ChEBI" id="CHEBI:29105"/>
    </ligand>
</feature>
<evidence type="ECO:0000259" key="4">
    <source>
        <dbReference type="PROSITE" id="PS50305"/>
    </source>
</evidence>
<evidence type="ECO:0000256" key="3">
    <source>
        <dbReference type="PROSITE-ProRule" id="PRU00236"/>
    </source>
</evidence>
<dbReference type="Proteomes" id="UP000663828">
    <property type="component" value="Unassembled WGS sequence"/>
</dbReference>
<dbReference type="GO" id="GO:0017136">
    <property type="term" value="F:histone deacetylase activity, NAD-dependent"/>
    <property type="evidence" value="ECO:0007669"/>
    <property type="project" value="TreeGrafter"/>
</dbReference>
<dbReference type="Gene3D" id="3.30.1600.10">
    <property type="entry name" value="SIR2/SIRT2 'Small Domain"/>
    <property type="match status" value="1"/>
</dbReference>
<feature type="binding site" evidence="3">
    <location>
        <position position="165"/>
    </location>
    <ligand>
        <name>Zn(2+)</name>
        <dbReference type="ChEBI" id="CHEBI:29105"/>
    </ligand>
</feature>
<reference evidence="5" key="1">
    <citation type="submission" date="2021-02" db="EMBL/GenBank/DDBJ databases">
        <authorList>
            <person name="Nowell W R."/>
        </authorList>
    </citation>
    <scope>NUCLEOTIDE SEQUENCE</scope>
</reference>
<gene>
    <name evidence="5" type="ORF">XAT740_LOCUS14209</name>
</gene>
<dbReference type="PANTHER" id="PTHR11085">
    <property type="entry name" value="NAD-DEPENDENT PROTEIN DEACYLASE SIRTUIN-5, MITOCHONDRIAL-RELATED"/>
    <property type="match status" value="1"/>
</dbReference>
<feature type="binding site" evidence="3">
    <location>
        <position position="220"/>
    </location>
    <ligand>
        <name>Zn(2+)</name>
        <dbReference type="ChEBI" id="CHEBI:29105"/>
    </ligand>
</feature>
<dbReference type="Gene3D" id="3.40.50.1220">
    <property type="entry name" value="TPP-binding domain"/>
    <property type="match status" value="1"/>
</dbReference>
<dbReference type="InterPro" id="IPR003000">
    <property type="entry name" value="Sirtuin"/>
</dbReference>
<evidence type="ECO:0000313" key="6">
    <source>
        <dbReference type="Proteomes" id="UP000663828"/>
    </source>
</evidence>
<sequence>MMTRLQRVLFKRGFASIATRSSPASEEYVPPYEKPSANDIAKLEEFLSHSKRLFIITGAGISTESGIPDYRSEGVGLYARTTNRPMMYQEFLTNPKRYRMYWARNYIGWPTFSAFQPNETHRTFAKWETQGKVFWHVTQNVDSLLTKAGCELLSELHGCSARVACVDCGYKGMTRQELQELIAQDNPVWTAQSNTINPDADVYLTEEQLGDFRPPRCPQCSGRIKPDVTFFGDNVDRRLVDFVKEQLTQSDSVLVAGSSLEVMSSYRFILVAQQLQLPIAIVNIGRTRGDQAAHLKISTRCGSILPHIRMSELPKQ</sequence>
<accession>A0A814I4W8</accession>
<keyword evidence="3" id="KW-0862">Zinc</keyword>
<keyword evidence="3" id="KW-0479">Metal-binding</keyword>
<protein>
    <recommendedName>
        <fullName evidence="4">Deacetylase sirtuin-type domain-containing protein</fullName>
    </recommendedName>
</protein>
<keyword evidence="1" id="KW-0808">Transferase</keyword>
<evidence type="ECO:0000256" key="2">
    <source>
        <dbReference type="ARBA" id="ARBA00023027"/>
    </source>
</evidence>
<dbReference type="GO" id="GO:0046872">
    <property type="term" value="F:metal ion binding"/>
    <property type="evidence" value="ECO:0007669"/>
    <property type="project" value="UniProtKB-KW"/>
</dbReference>
<feature type="binding site" evidence="3">
    <location>
        <position position="168"/>
    </location>
    <ligand>
        <name>Zn(2+)</name>
        <dbReference type="ChEBI" id="CHEBI:29105"/>
    </ligand>
</feature>
<evidence type="ECO:0000256" key="1">
    <source>
        <dbReference type="ARBA" id="ARBA00022679"/>
    </source>
</evidence>
<name>A0A814I4W8_ADIRI</name>
<comment type="caution">
    <text evidence="5">The sequence shown here is derived from an EMBL/GenBank/DDBJ whole genome shotgun (WGS) entry which is preliminary data.</text>
</comment>
<dbReference type="Pfam" id="PF02146">
    <property type="entry name" value="SIR2"/>
    <property type="match status" value="1"/>
</dbReference>
<keyword evidence="2" id="KW-0520">NAD</keyword>
<evidence type="ECO:0000313" key="5">
    <source>
        <dbReference type="EMBL" id="CAF1020530.1"/>
    </source>
</evidence>
<proteinExistence type="predicted"/>
<dbReference type="AlphaFoldDB" id="A0A814I4W8"/>
<dbReference type="InterPro" id="IPR050134">
    <property type="entry name" value="NAD-dep_sirtuin_deacylases"/>
</dbReference>
<dbReference type="InterPro" id="IPR026590">
    <property type="entry name" value="Ssirtuin_cat_dom"/>
</dbReference>